<reference evidence="2 3" key="1">
    <citation type="submission" date="2018-10" db="EMBL/GenBank/DDBJ databases">
        <title>Draft genome sequence of Bacillus salarius IM0101, isolated from a hypersaline soil in Inner Mongolia, China.</title>
        <authorList>
            <person name="Yamprayoonswat W."/>
            <person name="Boonvisut S."/>
            <person name="Jumpathong W."/>
            <person name="Sittihan S."/>
            <person name="Ruangsuj P."/>
            <person name="Wanthongcharoen S."/>
            <person name="Thongpramul N."/>
            <person name="Pimmason S."/>
            <person name="Yu B."/>
            <person name="Yasawong M."/>
        </authorList>
    </citation>
    <scope>NUCLEOTIDE SEQUENCE [LARGE SCALE GENOMIC DNA]</scope>
    <source>
        <strain evidence="2 3">IM0101</strain>
    </source>
</reference>
<dbReference type="InterPro" id="IPR036873">
    <property type="entry name" value="Rhodanese-like_dom_sf"/>
</dbReference>
<organism evidence="2 3">
    <name type="scientific">Salibacterium salarium</name>
    <dbReference type="NCBI Taxonomy" id="284579"/>
    <lineage>
        <taxon>Bacteria</taxon>
        <taxon>Bacillati</taxon>
        <taxon>Bacillota</taxon>
        <taxon>Bacilli</taxon>
        <taxon>Bacillales</taxon>
        <taxon>Bacillaceae</taxon>
    </lineage>
</organism>
<dbReference type="PROSITE" id="PS50206">
    <property type="entry name" value="RHODANESE_3"/>
    <property type="match status" value="1"/>
</dbReference>
<evidence type="ECO:0000313" key="3">
    <source>
        <dbReference type="Proteomes" id="UP000275076"/>
    </source>
</evidence>
<name>A0A3R9QX71_9BACI</name>
<evidence type="ECO:0000259" key="1">
    <source>
        <dbReference type="PROSITE" id="PS50206"/>
    </source>
</evidence>
<protein>
    <submittedName>
        <fullName evidence="2">Rhodanese-like domain-containing protein</fullName>
    </submittedName>
</protein>
<gene>
    <name evidence="2" type="ORF">D7Z54_01830</name>
</gene>
<dbReference type="Gene3D" id="3.40.250.10">
    <property type="entry name" value="Rhodanese-like domain"/>
    <property type="match status" value="1"/>
</dbReference>
<dbReference type="InterPro" id="IPR001763">
    <property type="entry name" value="Rhodanese-like_dom"/>
</dbReference>
<dbReference type="Proteomes" id="UP000275076">
    <property type="component" value="Unassembled WGS sequence"/>
</dbReference>
<dbReference type="PANTHER" id="PTHR43031">
    <property type="entry name" value="FAD-DEPENDENT OXIDOREDUCTASE"/>
    <property type="match status" value="1"/>
</dbReference>
<keyword evidence="3" id="KW-1185">Reference proteome</keyword>
<dbReference type="PANTHER" id="PTHR43031:SF16">
    <property type="entry name" value="OXIDOREDUCTASE"/>
    <property type="match status" value="1"/>
</dbReference>
<accession>A0A3R9QX71</accession>
<dbReference type="SUPFAM" id="SSF52821">
    <property type="entry name" value="Rhodanese/Cell cycle control phosphatase"/>
    <property type="match status" value="1"/>
</dbReference>
<dbReference type="EMBL" id="RBVX01000001">
    <property type="protein sequence ID" value="RSL35327.1"/>
    <property type="molecule type" value="Genomic_DNA"/>
</dbReference>
<proteinExistence type="predicted"/>
<comment type="caution">
    <text evidence="2">The sequence shown here is derived from an EMBL/GenBank/DDBJ whole genome shotgun (WGS) entry which is preliminary data.</text>
</comment>
<dbReference type="SMART" id="SM00450">
    <property type="entry name" value="RHOD"/>
    <property type="match status" value="1"/>
</dbReference>
<dbReference type="OrthoDB" id="9800872at2"/>
<feature type="domain" description="Rhodanese" evidence="1">
    <location>
        <begin position="27"/>
        <end position="117"/>
    </location>
</feature>
<dbReference type="Pfam" id="PF00581">
    <property type="entry name" value="Rhodanese"/>
    <property type="match status" value="1"/>
</dbReference>
<dbReference type="InterPro" id="IPR050229">
    <property type="entry name" value="GlpE_sulfurtransferase"/>
</dbReference>
<sequence>MNRLDYFKARLEANMSPMEYRKAKKEHPENYVLVDVRVGPVTVRKEVLEGATVIPLNELQDRMSELPKEKTIVLYCWDTWCTLASKAAVLLLENGFDAKELYGGLAAWKTLDFPTLGLSEEASSSNGDSGVDCEC</sequence>
<dbReference type="RefSeq" id="WP_125553835.1">
    <property type="nucleotide sequence ID" value="NZ_RBVX01000001.1"/>
</dbReference>
<dbReference type="AlphaFoldDB" id="A0A3R9QX71"/>
<evidence type="ECO:0000313" key="2">
    <source>
        <dbReference type="EMBL" id="RSL35327.1"/>
    </source>
</evidence>